<evidence type="ECO:0000259" key="7">
    <source>
        <dbReference type="PROSITE" id="PS51352"/>
    </source>
</evidence>
<dbReference type="EMBL" id="AORC01000013">
    <property type="protein sequence ID" value="EYT48747.1"/>
    <property type="molecule type" value="Genomic_DNA"/>
</dbReference>
<dbReference type="HOGENOM" id="CLU_066818_0_0_11"/>
<reference evidence="8 9" key="1">
    <citation type="journal article" date="2013" name="Genome Announc.">
        <title>Draft genome sequence of an Actinobacterium, Brachybacterium muris strain UCD-AY4.</title>
        <authorList>
            <person name="Lo J.R."/>
            <person name="Lang J.M."/>
            <person name="Darling A.E."/>
            <person name="Eisen J.A."/>
            <person name="Coil D.A."/>
        </authorList>
    </citation>
    <scope>NUCLEOTIDE SEQUENCE [LARGE SCALE GENOMIC DNA]</scope>
    <source>
        <strain evidence="8 9">UCD-AY4</strain>
    </source>
</reference>
<dbReference type="RefSeq" id="WP_017824858.1">
    <property type="nucleotide sequence ID" value="NZ_KB403092.1"/>
</dbReference>
<evidence type="ECO:0000256" key="6">
    <source>
        <dbReference type="SAM" id="Phobius"/>
    </source>
</evidence>
<dbReference type="AlphaFoldDB" id="A0A022KVQ2"/>
<feature type="transmembrane region" description="Helical" evidence="6">
    <location>
        <begin position="120"/>
        <end position="142"/>
    </location>
</feature>
<keyword evidence="2 6" id="KW-0812">Transmembrane</keyword>
<feature type="transmembrane region" description="Helical" evidence="6">
    <location>
        <begin position="149"/>
        <end position="169"/>
    </location>
</feature>
<accession>A0A022KVQ2</accession>
<dbReference type="Pfam" id="PF07291">
    <property type="entry name" value="MauE"/>
    <property type="match status" value="1"/>
</dbReference>
<protein>
    <recommendedName>
        <fullName evidence="7">Thioredoxin domain-containing protein</fullName>
    </recommendedName>
</protein>
<evidence type="ECO:0000256" key="2">
    <source>
        <dbReference type="ARBA" id="ARBA00022692"/>
    </source>
</evidence>
<dbReference type="STRING" id="1249481.D641_0111125"/>
<sequence>MSALLAAPVVLMIVFAVSGAAKLGDRQGTQDAMVSLRLPLRALHPAAAALLPLGELLLAVLIWVPITALQVVVAVAQLLLCLAYLVIIVRAVRFPEPVDCSCFGTLGAPTVSGATVARNVILVLLAVVTLVTAASGDLARAVLQSPGPLVAWAAMLALTVVLTALTIGVSRRSAAAAPGQAGDASQAGTAPVAGAAPVAGGAAADAAADEDELLDYERVPTPHVVVRRADGELVTVRSLAMDRAALLVWMSPGCGPCERVADRLAEWQQRLGSMVRVVPVLSRDLATLDAARAQRYGPEAVSDIQHTAAAAFGTMGTPSAALIGADDQLAGGPVIGAEDVIALAEDIIDQLVDARMLAPEQPAGSTAAGGATTEASGATGPAGTA</sequence>
<feature type="transmembrane region" description="Helical" evidence="6">
    <location>
        <begin position="71"/>
        <end position="89"/>
    </location>
</feature>
<comment type="subcellular location">
    <subcellularLocation>
        <location evidence="1">Membrane</location>
        <topology evidence="1">Multi-pass membrane protein</topology>
    </subcellularLocation>
</comment>
<name>A0A022KVQ2_9MICO</name>
<evidence type="ECO:0000256" key="3">
    <source>
        <dbReference type="ARBA" id="ARBA00022989"/>
    </source>
</evidence>
<organism evidence="8 9">
    <name type="scientific">Brachybacterium muris UCD-AY4</name>
    <dbReference type="NCBI Taxonomy" id="1249481"/>
    <lineage>
        <taxon>Bacteria</taxon>
        <taxon>Bacillati</taxon>
        <taxon>Actinomycetota</taxon>
        <taxon>Actinomycetes</taxon>
        <taxon>Micrococcales</taxon>
        <taxon>Dermabacteraceae</taxon>
        <taxon>Brachybacterium</taxon>
    </lineage>
</organism>
<dbReference type="GO" id="GO:0016020">
    <property type="term" value="C:membrane"/>
    <property type="evidence" value="ECO:0007669"/>
    <property type="project" value="UniProtKB-SubCell"/>
</dbReference>
<evidence type="ECO:0000256" key="4">
    <source>
        <dbReference type="ARBA" id="ARBA00023136"/>
    </source>
</evidence>
<dbReference type="InterPro" id="IPR013766">
    <property type="entry name" value="Thioredoxin_domain"/>
</dbReference>
<evidence type="ECO:0000313" key="9">
    <source>
        <dbReference type="Proteomes" id="UP000019754"/>
    </source>
</evidence>
<evidence type="ECO:0000256" key="1">
    <source>
        <dbReference type="ARBA" id="ARBA00004141"/>
    </source>
</evidence>
<dbReference type="InterPro" id="IPR009908">
    <property type="entry name" value="Methylamine_util_MauE"/>
</dbReference>
<feature type="compositionally biased region" description="Low complexity" evidence="5">
    <location>
        <begin position="362"/>
        <end position="385"/>
    </location>
</feature>
<dbReference type="SUPFAM" id="SSF52833">
    <property type="entry name" value="Thioredoxin-like"/>
    <property type="match status" value="1"/>
</dbReference>
<feature type="domain" description="Thioredoxin" evidence="7">
    <location>
        <begin position="215"/>
        <end position="353"/>
    </location>
</feature>
<keyword evidence="9" id="KW-1185">Reference proteome</keyword>
<feature type="region of interest" description="Disordered" evidence="5">
    <location>
        <begin position="361"/>
        <end position="385"/>
    </location>
</feature>
<keyword evidence="3 6" id="KW-1133">Transmembrane helix</keyword>
<evidence type="ECO:0000313" key="8">
    <source>
        <dbReference type="EMBL" id="EYT48747.1"/>
    </source>
</evidence>
<keyword evidence="4 6" id="KW-0472">Membrane</keyword>
<dbReference type="Proteomes" id="UP000019754">
    <property type="component" value="Unassembled WGS sequence"/>
</dbReference>
<dbReference type="PROSITE" id="PS51352">
    <property type="entry name" value="THIOREDOXIN_2"/>
    <property type="match status" value="1"/>
</dbReference>
<comment type="caution">
    <text evidence="8">The sequence shown here is derived from an EMBL/GenBank/DDBJ whole genome shotgun (WGS) entry which is preliminary data.</text>
</comment>
<dbReference type="UniPathway" id="UPA00895"/>
<evidence type="ECO:0000256" key="5">
    <source>
        <dbReference type="SAM" id="MobiDB-lite"/>
    </source>
</evidence>
<dbReference type="GO" id="GO:0030416">
    <property type="term" value="P:methylamine metabolic process"/>
    <property type="evidence" value="ECO:0007669"/>
    <property type="project" value="InterPro"/>
</dbReference>
<dbReference type="InterPro" id="IPR036249">
    <property type="entry name" value="Thioredoxin-like_sf"/>
</dbReference>
<dbReference type="Gene3D" id="3.40.30.10">
    <property type="entry name" value="Glutaredoxin"/>
    <property type="match status" value="1"/>
</dbReference>
<proteinExistence type="predicted"/>
<feature type="transmembrane region" description="Helical" evidence="6">
    <location>
        <begin position="44"/>
        <end position="64"/>
    </location>
</feature>
<gene>
    <name evidence="8" type="ORF">D641_0111125</name>
</gene>